<dbReference type="EMBL" id="JBGBPQ010000002">
    <property type="protein sequence ID" value="KAL1528997.1"/>
    <property type="molecule type" value="Genomic_DNA"/>
</dbReference>
<reference evidence="2 3" key="1">
    <citation type="journal article" date="2024" name="Science">
        <title>Giant polyketide synthase enzymes in the biosynthesis of giant marine polyether toxins.</title>
        <authorList>
            <person name="Fallon T.R."/>
            <person name="Shende V.V."/>
            <person name="Wierzbicki I.H."/>
            <person name="Pendleton A.L."/>
            <person name="Watervoot N.F."/>
            <person name="Auber R.P."/>
            <person name="Gonzalez D.J."/>
            <person name="Wisecaver J.H."/>
            <person name="Moore B.S."/>
        </authorList>
    </citation>
    <scope>NUCLEOTIDE SEQUENCE [LARGE SCALE GENOMIC DNA]</scope>
    <source>
        <strain evidence="2 3">12B1</strain>
    </source>
</reference>
<organism evidence="2 3">
    <name type="scientific">Prymnesium parvum</name>
    <name type="common">Toxic golden alga</name>
    <dbReference type="NCBI Taxonomy" id="97485"/>
    <lineage>
        <taxon>Eukaryota</taxon>
        <taxon>Haptista</taxon>
        <taxon>Haptophyta</taxon>
        <taxon>Prymnesiophyceae</taxon>
        <taxon>Prymnesiales</taxon>
        <taxon>Prymnesiaceae</taxon>
        <taxon>Prymnesium</taxon>
    </lineage>
</organism>
<accession>A0AB34K6G0</accession>
<evidence type="ECO:0000313" key="3">
    <source>
        <dbReference type="Proteomes" id="UP001515480"/>
    </source>
</evidence>
<protein>
    <submittedName>
        <fullName evidence="2">Uncharacterized protein</fullName>
    </submittedName>
</protein>
<evidence type="ECO:0000256" key="1">
    <source>
        <dbReference type="SAM" id="MobiDB-lite"/>
    </source>
</evidence>
<sequence>MPPLPPHSPPPIHTAHLLVLARVLPDPLPALGLHLFLTSTRIAASAFASTSVRLAASPDTLAAASAAAASAAATSTSPRFSTAALPLASPPPALLPLLASLLASSPASTYALLVPSAVGTLLQLPLDRLLALPSRLSTLALSPPCGPADAYARVGSPPHAALASAHTANCSSAAAAAARLAPTAAATLPLTSPRSLAKWRGFSPHWWAARANASRAAAAAAPHLFSAAPPCASRGAEALLSLSTYADPTPLYTFLRSLREAGARCDVFILTPHPSEPRALAVAAAFSATLLPSPPLANQRGKNGKYALLAAFARGAGRAYARLGFADLRDAYFQADPFAPPPCASLLAATETAAVRLAARAAIHADHTPRHCDTRFASMAHLPPVNSGAFFGDRAAFLAVALRCAAKIAACGAGYDQATFTEAVYQDGLAVTLTTTEHGRLAHLSLAREVRLDARGAAVDLAGEPYALVHQFDRFAGLVARVRTRFPIDLAAPPFAMSREQLARARRHDHASNTAKRPAGGGK</sequence>
<dbReference type="Proteomes" id="UP001515480">
    <property type="component" value="Unassembled WGS sequence"/>
</dbReference>
<evidence type="ECO:0000313" key="2">
    <source>
        <dbReference type="EMBL" id="KAL1528997.1"/>
    </source>
</evidence>
<keyword evidence="3" id="KW-1185">Reference proteome</keyword>
<feature type="region of interest" description="Disordered" evidence="1">
    <location>
        <begin position="503"/>
        <end position="523"/>
    </location>
</feature>
<dbReference type="AlphaFoldDB" id="A0AB34K6G0"/>
<name>A0AB34K6G0_PRYPA</name>
<proteinExistence type="predicted"/>
<comment type="caution">
    <text evidence="2">The sequence shown here is derived from an EMBL/GenBank/DDBJ whole genome shotgun (WGS) entry which is preliminary data.</text>
</comment>
<gene>
    <name evidence="2" type="ORF">AB1Y20_010318</name>
</gene>